<feature type="region of interest" description="Disordered" evidence="1">
    <location>
        <begin position="1"/>
        <end position="208"/>
    </location>
</feature>
<evidence type="ECO:0008006" key="4">
    <source>
        <dbReference type="Google" id="ProtNLM"/>
    </source>
</evidence>
<comment type="caution">
    <text evidence="2">The sequence shown here is derived from an EMBL/GenBank/DDBJ whole genome shotgun (WGS) entry which is preliminary data.</text>
</comment>
<evidence type="ECO:0000256" key="1">
    <source>
        <dbReference type="SAM" id="MobiDB-lite"/>
    </source>
</evidence>
<sequence length="687" mass="73805">MSYQQNHLGSHPNHSGRGYPSEHPPTHQPTVCADNKGPPPPIRHESRLAIRPSNHAYGANHRSGYGPGPAHQSGTPPPNLPGAPHRAGTHWGTSTQSGPPQANSYHPSLANNYGHPPTTYGSPAQPPANYEGPIRPNNYGQPLANNYGQPQTNNYQPAPPPPNNYGPQPPNNNGPPPAINYGHPPSNYYGSPLTNNDHQQFPNTYGLGPTGNYDSGIYGGFPPNTMRHPMINPIQDPGNNYCIAAGNNYSVLPVANPRAPSVLSQPGHPPNMNTTRVSDNVRNPHSNQDHAHRTNDYNYAATPGSADPHASGHLSHVGPTAQGHLIAPGGRISKYNNDPNCDLGSSGHLTSRHRSPALLPVNPASYTSAFEDGLNPGDKFHELQSSFAANRIGDAGSLILGSNPSLSATFGKAAVDSSLGALIGPTLLDMGSNGQMLDVKVDVRMDEQGDQGGLAEVSGRHEEAPGPEVTIGNPATRADGDIQQDPQTVVLTRAEVDKFDYSIGDALREFAQRWARSHGYNVPTGKSHGGKNVYLGCSLGGEDRRPAGVARQRESRNRKIGCLYRLSGHHSNSQQFPNATWELRASRSPHNHGPINVKCETVHKRLAPEVQEEVNRLHSLGLKPQAIAQMLNKSNGEFVSLRTIYNTTAAARRAKRGGESPIQFLLRTVQSSNWEHETAYDAKGQLL</sequence>
<reference evidence="2 3" key="1">
    <citation type="submission" date="2019-05" db="EMBL/GenBank/DDBJ databases">
        <title>Emergence of the Ug99 lineage of the wheat stem rust pathogen through somatic hybridization.</title>
        <authorList>
            <person name="Li F."/>
            <person name="Upadhyaya N.M."/>
            <person name="Sperschneider J."/>
            <person name="Matny O."/>
            <person name="Nguyen-Phuc H."/>
            <person name="Mago R."/>
            <person name="Raley C."/>
            <person name="Miller M.E."/>
            <person name="Silverstein K.A.T."/>
            <person name="Henningsen E."/>
            <person name="Hirsch C.D."/>
            <person name="Visser B."/>
            <person name="Pretorius Z.A."/>
            <person name="Steffenson B.J."/>
            <person name="Schwessinger B."/>
            <person name="Dodds P.N."/>
            <person name="Figueroa M."/>
        </authorList>
    </citation>
    <scope>NUCLEOTIDE SEQUENCE [LARGE SCALE GENOMIC DNA]</scope>
    <source>
        <strain evidence="2">21-0</strain>
    </source>
</reference>
<feature type="compositionally biased region" description="Polar residues" evidence="1">
    <location>
        <begin position="271"/>
        <end position="286"/>
    </location>
</feature>
<dbReference type="OrthoDB" id="2506613at2759"/>
<evidence type="ECO:0000313" key="2">
    <source>
        <dbReference type="EMBL" id="KAA1104168.1"/>
    </source>
</evidence>
<feature type="compositionally biased region" description="Polar residues" evidence="1">
    <location>
        <begin position="188"/>
        <end position="203"/>
    </location>
</feature>
<proteinExistence type="predicted"/>
<dbReference type="EMBL" id="VSWC01000041">
    <property type="protein sequence ID" value="KAA1104168.1"/>
    <property type="molecule type" value="Genomic_DNA"/>
</dbReference>
<accession>A0A5B0PUB5</accession>
<feature type="region of interest" description="Disordered" evidence="1">
    <location>
        <begin position="262"/>
        <end position="313"/>
    </location>
</feature>
<dbReference type="AlphaFoldDB" id="A0A5B0PUB5"/>
<protein>
    <recommendedName>
        <fullName evidence="4">FAR1 domain-containing protein</fullName>
    </recommendedName>
</protein>
<organism evidence="2 3">
    <name type="scientific">Puccinia graminis f. sp. tritici</name>
    <dbReference type="NCBI Taxonomy" id="56615"/>
    <lineage>
        <taxon>Eukaryota</taxon>
        <taxon>Fungi</taxon>
        <taxon>Dikarya</taxon>
        <taxon>Basidiomycota</taxon>
        <taxon>Pucciniomycotina</taxon>
        <taxon>Pucciniomycetes</taxon>
        <taxon>Pucciniales</taxon>
        <taxon>Pucciniaceae</taxon>
        <taxon>Puccinia</taxon>
    </lineage>
</organism>
<feature type="compositionally biased region" description="Polar residues" evidence="1">
    <location>
        <begin position="91"/>
        <end position="111"/>
    </location>
</feature>
<feature type="region of interest" description="Disordered" evidence="1">
    <location>
        <begin position="450"/>
        <end position="481"/>
    </location>
</feature>
<gene>
    <name evidence="2" type="ORF">PGT21_013415</name>
</gene>
<dbReference type="Proteomes" id="UP000324748">
    <property type="component" value="Unassembled WGS sequence"/>
</dbReference>
<keyword evidence="3" id="KW-1185">Reference proteome</keyword>
<name>A0A5B0PUB5_PUCGR</name>
<feature type="compositionally biased region" description="Pro residues" evidence="1">
    <location>
        <begin position="157"/>
        <end position="178"/>
    </location>
</feature>
<evidence type="ECO:0000313" key="3">
    <source>
        <dbReference type="Proteomes" id="UP000324748"/>
    </source>
</evidence>
<feature type="compositionally biased region" description="Polar residues" evidence="1">
    <location>
        <begin position="138"/>
        <end position="152"/>
    </location>
</feature>